<accession>A0ABT6W4U7</accession>
<evidence type="ECO:0000313" key="1">
    <source>
        <dbReference type="EMBL" id="MDI5965765.1"/>
    </source>
</evidence>
<comment type="caution">
    <text evidence="1">The sequence shown here is derived from an EMBL/GenBank/DDBJ whole genome shotgun (WGS) entry which is preliminary data.</text>
</comment>
<protein>
    <submittedName>
        <fullName evidence="1">Uncharacterized protein</fullName>
    </submittedName>
</protein>
<dbReference type="Proteomes" id="UP001156398">
    <property type="component" value="Unassembled WGS sequence"/>
</dbReference>
<proteinExistence type="predicted"/>
<name>A0ABT6W4U7_9ACTN</name>
<dbReference type="EMBL" id="JAAGKO020000040">
    <property type="protein sequence ID" value="MDI5965765.1"/>
    <property type="molecule type" value="Genomic_DNA"/>
</dbReference>
<dbReference type="RefSeq" id="WP_271322075.1">
    <property type="nucleotide sequence ID" value="NZ_JAAGKO020000040.1"/>
</dbReference>
<evidence type="ECO:0000313" key="2">
    <source>
        <dbReference type="Proteomes" id="UP001156398"/>
    </source>
</evidence>
<organism evidence="1 2">
    <name type="scientific">Streptantibioticus silvisoli</name>
    <dbReference type="NCBI Taxonomy" id="2705255"/>
    <lineage>
        <taxon>Bacteria</taxon>
        <taxon>Bacillati</taxon>
        <taxon>Actinomycetota</taxon>
        <taxon>Actinomycetes</taxon>
        <taxon>Kitasatosporales</taxon>
        <taxon>Streptomycetaceae</taxon>
        <taxon>Streptantibioticus</taxon>
    </lineage>
</organism>
<sequence length="52" mass="5719">MTAAEKAEIIGDAAEEAASELVEERRQHPVEPRPLSVTPAHVRRTVATVRGW</sequence>
<gene>
    <name evidence="1" type="ORF">POF43_024065</name>
</gene>
<keyword evidence="2" id="KW-1185">Reference proteome</keyword>
<reference evidence="1 2" key="1">
    <citation type="submission" date="2023-05" db="EMBL/GenBank/DDBJ databases">
        <title>Streptantibioticus silvisoli sp. nov., acidotolerant actinomycetes 1 from pine litter.</title>
        <authorList>
            <person name="Swiecimska M."/>
            <person name="Golinska P."/>
            <person name="Sangal V."/>
            <person name="Wachnowicz B."/>
            <person name="Goodfellow M."/>
        </authorList>
    </citation>
    <scope>NUCLEOTIDE SEQUENCE [LARGE SCALE GENOMIC DNA]</scope>
    <source>
        <strain evidence="1 2">SL54</strain>
    </source>
</reference>